<keyword evidence="4" id="KW-1185">Reference proteome</keyword>
<accession>A0A8J5LBS7</accession>
<protein>
    <recommendedName>
        <fullName evidence="2">TF-B3 domain-containing protein</fullName>
    </recommendedName>
</protein>
<dbReference type="Pfam" id="PF02362">
    <property type="entry name" value="B3"/>
    <property type="match status" value="1"/>
</dbReference>
<organism evidence="3 4">
    <name type="scientific">Zingiber officinale</name>
    <name type="common">Ginger</name>
    <name type="synonym">Amomum zingiber</name>
    <dbReference type="NCBI Taxonomy" id="94328"/>
    <lineage>
        <taxon>Eukaryota</taxon>
        <taxon>Viridiplantae</taxon>
        <taxon>Streptophyta</taxon>
        <taxon>Embryophyta</taxon>
        <taxon>Tracheophyta</taxon>
        <taxon>Spermatophyta</taxon>
        <taxon>Magnoliopsida</taxon>
        <taxon>Liliopsida</taxon>
        <taxon>Zingiberales</taxon>
        <taxon>Zingiberaceae</taxon>
        <taxon>Zingiber</taxon>
    </lineage>
</organism>
<feature type="domain" description="TF-B3" evidence="2">
    <location>
        <begin position="68"/>
        <end position="169"/>
    </location>
</feature>
<dbReference type="Proteomes" id="UP000734854">
    <property type="component" value="Unassembled WGS sequence"/>
</dbReference>
<dbReference type="SMART" id="SM01019">
    <property type="entry name" value="B3"/>
    <property type="match status" value="1"/>
</dbReference>
<sequence>MEFTNGRRDRFYTGSHEEEQQVRRVDQAPLLMVSSSSSSSSSSALSSAVGRPDFRGENWTVLEREQMFEKVVTPSDVGKLNRLVIPKQHAEKYFPLDAVADGGKGLLLSFEDQTGKAWRFRYSYWNSSQSYVMTKGWSRFVKEKHLDAGDTVCFSRRGDRLFIDWKKRFIRDPAAAARGGRINLPFTGFSFGPAPVVGPWGATSPSFLAPSAPTPAYGAQIVFFRSPLTAPPPCEVRPGDVSVVLESTTPASVGTPATAKRVKLFGVNLYCPESEGGGSSGGGETQASSSPASVTKDQEQQHSSSSLNLDL</sequence>
<dbReference type="PANTHER" id="PTHR31140">
    <property type="entry name" value="B3 DOMAIN-CONTAINING TRANSCRIPTION FACTOR ABI3"/>
    <property type="match status" value="1"/>
</dbReference>
<feature type="region of interest" description="Disordered" evidence="1">
    <location>
        <begin position="274"/>
        <end position="311"/>
    </location>
</feature>
<proteinExistence type="predicted"/>
<name>A0A8J5LBS7_ZINOF</name>
<feature type="compositionally biased region" description="Gly residues" evidence="1">
    <location>
        <begin position="275"/>
        <end position="284"/>
    </location>
</feature>
<dbReference type="InterPro" id="IPR044800">
    <property type="entry name" value="LEC2-like"/>
</dbReference>
<dbReference type="GO" id="GO:0003677">
    <property type="term" value="F:DNA binding"/>
    <property type="evidence" value="ECO:0007669"/>
    <property type="project" value="InterPro"/>
</dbReference>
<comment type="caution">
    <text evidence="3">The sequence shown here is derived from an EMBL/GenBank/DDBJ whole genome shotgun (WGS) entry which is preliminary data.</text>
</comment>
<feature type="compositionally biased region" description="Polar residues" evidence="1">
    <location>
        <begin position="285"/>
        <end position="311"/>
    </location>
</feature>
<dbReference type="PROSITE" id="PS50863">
    <property type="entry name" value="B3"/>
    <property type="match status" value="1"/>
</dbReference>
<dbReference type="EMBL" id="JACMSC010000005">
    <property type="protein sequence ID" value="KAG6522477.1"/>
    <property type="molecule type" value="Genomic_DNA"/>
</dbReference>
<dbReference type="GO" id="GO:0003700">
    <property type="term" value="F:DNA-binding transcription factor activity"/>
    <property type="evidence" value="ECO:0007669"/>
    <property type="project" value="InterPro"/>
</dbReference>
<dbReference type="PANTHER" id="PTHR31140:SF139">
    <property type="entry name" value="B3 DOMAIN-CONTAINING PROTEIN OS02G0455900-RELATED"/>
    <property type="match status" value="1"/>
</dbReference>
<evidence type="ECO:0000256" key="1">
    <source>
        <dbReference type="SAM" id="MobiDB-lite"/>
    </source>
</evidence>
<dbReference type="InterPro" id="IPR003340">
    <property type="entry name" value="B3_DNA-bd"/>
</dbReference>
<feature type="compositionally biased region" description="Basic and acidic residues" evidence="1">
    <location>
        <begin position="1"/>
        <end position="26"/>
    </location>
</feature>
<dbReference type="AlphaFoldDB" id="A0A8J5LBS7"/>
<reference evidence="3 4" key="1">
    <citation type="submission" date="2020-08" db="EMBL/GenBank/DDBJ databases">
        <title>Plant Genome Project.</title>
        <authorList>
            <person name="Zhang R.-G."/>
        </authorList>
    </citation>
    <scope>NUCLEOTIDE SEQUENCE [LARGE SCALE GENOMIC DNA]</scope>
    <source>
        <tissue evidence="3">Rhizome</tissue>
    </source>
</reference>
<gene>
    <name evidence="3" type="ORF">ZIOFF_019617</name>
</gene>
<evidence type="ECO:0000313" key="3">
    <source>
        <dbReference type="EMBL" id="KAG6522477.1"/>
    </source>
</evidence>
<evidence type="ECO:0000313" key="4">
    <source>
        <dbReference type="Proteomes" id="UP000734854"/>
    </source>
</evidence>
<dbReference type="CDD" id="cd10017">
    <property type="entry name" value="B3_DNA"/>
    <property type="match status" value="1"/>
</dbReference>
<feature type="region of interest" description="Disordered" evidence="1">
    <location>
        <begin position="1"/>
        <end position="27"/>
    </location>
</feature>
<evidence type="ECO:0000259" key="2">
    <source>
        <dbReference type="PROSITE" id="PS50863"/>
    </source>
</evidence>